<dbReference type="Pfam" id="PF09861">
    <property type="entry name" value="Lar_N"/>
    <property type="match status" value="1"/>
</dbReference>
<reference evidence="2 3" key="1">
    <citation type="submission" date="2016-10" db="EMBL/GenBank/DDBJ databases">
        <authorList>
            <person name="Varghese N."/>
            <person name="Submissions S."/>
        </authorList>
    </citation>
    <scope>NUCLEOTIDE SEQUENCE [LARGE SCALE GENOMIC DNA]</scope>
    <source>
        <strain evidence="2 3">WCC6</strain>
    </source>
</reference>
<name>A0A1H2VZE1_ACIFE</name>
<evidence type="ECO:0000259" key="1">
    <source>
        <dbReference type="Pfam" id="PF09861"/>
    </source>
</evidence>
<dbReference type="Proteomes" id="UP000182379">
    <property type="component" value="Unassembled WGS sequence"/>
</dbReference>
<dbReference type="InterPro" id="IPR018657">
    <property type="entry name" value="LarA-like_N"/>
</dbReference>
<organism evidence="2 3">
    <name type="scientific">Acidaminococcus fermentans</name>
    <dbReference type="NCBI Taxonomy" id="905"/>
    <lineage>
        <taxon>Bacteria</taxon>
        <taxon>Bacillati</taxon>
        <taxon>Bacillota</taxon>
        <taxon>Negativicutes</taxon>
        <taxon>Acidaminococcales</taxon>
        <taxon>Acidaminococcaceae</taxon>
        <taxon>Acidaminococcus</taxon>
    </lineage>
</organism>
<dbReference type="EMBL" id="FNOP01000005">
    <property type="protein sequence ID" value="SDW73354.1"/>
    <property type="molecule type" value="Genomic_DNA"/>
</dbReference>
<evidence type="ECO:0000313" key="2">
    <source>
        <dbReference type="EMBL" id="SDW73354.1"/>
    </source>
</evidence>
<dbReference type="GO" id="GO:0050043">
    <property type="term" value="F:lactate racemase activity"/>
    <property type="evidence" value="ECO:0007669"/>
    <property type="project" value="InterPro"/>
</dbReference>
<gene>
    <name evidence="2" type="ORF">SAMN05216495_10537</name>
</gene>
<sequence length="437" mass="47490">MRITTRGGVVSQLLENVPLPRMFRARQTFPRPVLTPEEIPGVVRAEMSREPFVSKLQPGMTIAITAGSRGIANVALITRSIVEFCKERGTRPFIVPAMGSHGGATAEGQREILAGYGITEEAMGCEIRSSMETVYLGMSQSGRPVYMDKNAYEADGIIVSCRLKPHNAFRGKVESGPCKMMAVGLGKQKGAENVHADGMGKIAEHIPSMAQVFLEKAPILFAIPSIENAYDETCKIVAIDTPHLIEEEAEWLKFAFANMPSLLVKEADVLVVDEIGKNYSGTGVDPNIAGTFSTEYAHGGLKVQRTCFLDLSEASHGNALGIGLANCITARLFNKIDMDVMYPNIVTNTVFKSGMIPFVVPTDKEAIQLCIRTTNGVDRDPAKVRVVRIPNTSHIGTVMLSESYYEAVRAGKYPHLEALDEPAPLAFDDNGTLLTKI</sequence>
<dbReference type="AlphaFoldDB" id="A0A1H2VZE1"/>
<accession>A0A1H2VZE1</accession>
<protein>
    <recommendedName>
        <fullName evidence="1">LarA-like N-terminal domain-containing protein</fullName>
    </recommendedName>
</protein>
<feature type="domain" description="LarA-like N-terminal" evidence="1">
    <location>
        <begin position="60"/>
        <end position="195"/>
    </location>
</feature>
<proteinExistence type="predicted"/>
<dbReference type="RefSeq" id="WP_074705301.1">
    <property type="nucleotide sequence ID" value="NZ_FNOP01000005.1"/>
</dbReference>
<dbReference type="Gene3D" id="3.40.50.11440">
    <property type="match status" value="1"/>
</dbReference>
<comment type="caution">
    <text evidence="2">The sequence shown here is derived from an EMBL/GenBank/DDBJ whole genome shotgun (WGS) entry which is preliminary data.</text>
</comment>
<evidence type="ECO:0000313" key="3">
    <source>
        <dbReference type="Proteomes" id="UP000182379"/>
    </source>
</evidence>